<gene>
    <name evidence="1" type="ORF">RHMOL_Rhmol04G0224600</name>
</gene>
<comment type="caution">
    <text evidence="1">The sequence shown here is derived from an EMBL/GenBank/DDBJ whole genome shotgun (WGS) entry which is preliminary data.</text>
</comment>
<sequence>MRIEVGDTSRGKEKETIKIRDEEEEEQDGGSIGKESETESMTEGRPALAIHERYKGQDLKIEELKKALESKKEDLRVAPGACDLNQVDFQRVGGERVATENQARNAEEVTDVLRATRSQEVKVARERGFDNGFDAAGVEYKKQVWEIEAELHRDCFRDGHRCDYELLLSKLNLPEDLKLCVVLESPPKELVLPLEEEDEVVQNLDAQANPVDPVEPMSDAAFDAQE</sequence>
<reference evidence="1" key="1">
    <citation type="submission" date="2022-02" db="EMBL/GenBank/DDBJ databases">
        <title>Plant Genome Project.</title>
        <authorList>
            <person name="Zhang R.-G."/>
        </authorList>
    </citation>
    <scope>NUCLEOTIDE SEQUENCE</scope>
    <source>
        <strain evidence="1">AT1</strain>
    </source>
</reference>
<dbReference type="EMBL" id="CM046391">
    <property type="protein sequence ID" value="KAI8560047.1"/>
    <property type="molecule type" value="Genomic_DNA"/>
</dbReference>
<protein>
    <submittedName>
        <fullName evidence="1">Uncharacterized protein</fullName>
    </submittedName>
</protein>
<dbReference type="Proteomes" id="UP001062846">
    <property type="component" value="Chromosome 4"/>
</dbReference>
<proteinExistence type="predicted"/>
<name>A0ACC0P328_RHOML</name>
<organism evidence="1 2">
    <name type="scientific">Rhododendron molle</name>
    <name type="common">Chinese azalea</name>
    <name type="synonym">Azalea mollis</name>
    <dbReference type="NCBI Taxonomy" id="49168"/>
    <lineage>
        <taxon>Eukaryota</taxon>
        <taxon>Viridiplantae</taxon>
        <taxon>Streptophyta</taxon>
        <taxon>Embryophyta</taxon>
        <taxon>Tracheophyta</taxon>
        <taxon>Spermatophyta</taxon>
        <taxon>Magnoliopsida</taxon>
        <taxon>eudicotyledons</taxon>
        <taxon>Gunneridae</taxon>
        <taxon>Pentapetalae</taxon>
        <taxon>asterids</taxon>
        <taxon>Ericales</taxon>
        <taxon>Ericaceae</taxon>
        <taxon>Ericoideae</taxon>
        <taxon>Rhodoreae</taxon>
        <taxon>Rhododendron</taxon>
    </lineage>
</organism>
<keyword evidence="2" id="KW-1185">Reference proteome</keyword>
<accession>A0ACC0P328</accession>
<evidence type="ECO:0000313" key="2">
    <source>
        <dbReference type="Proteomes" id="UP001062846"/>
    </source>
</evidence>
<evidence type="ECO:0000313" key="1">
    <source>
        <dbReference type="EMBL" id="KAI8560047.1"/>
    </source>
</evidence>